<accession>A0AAD6IC20</accession>
<reference evidence="2" key="2">
    <citation type="submission" date="2023-01" db="EMBL/GenBank/DDBJ databases">
        <authorList>
            <person name="Petersen C."/>
        </authorList>
    </citation>
    <scope>NUCLEOTIDE SEQUENCE</scope>
    <source>
        <strain evidence="2">IBT 15450</strain>
    </source>
</reference>
<evidence type="ECO:0000313" key="3">
    <source>
        <dbReference type="Proteomes" id="UP001219568"/>
    </source>
</evidence>
<dbReference type="EMBL" id="JAQJZL010000008">
    <property type="protein sequence ID" value="KAJ6038856.1"/>
    <property type="molecule type" value="Genomic_DNA"/>
</dbReference>
<reference evidence="2" key="1">
    <citation type="journal article" date="2023" name="IMA Fungus">
        <title>Comparative genomic study of the Penicillium genus elucidates a diverse pangenome and 15 lateral gene transfer events.</title>
        <authorList>
            <person name="Petersen C."/>
            <person name="Sorensen T."/>
            <person name="Nielsen M.R."/>
            <person name="Sondergaard T.E."/>
            <person name="Sorensen J.L."/>
            <person name="Fitzpatrick D.A."/>
            <person name="Frisvad J.C."/>
            <person name="Nielsen K.L."/>
        </authorList>
    </citation>
    <scope>NUCLEOTIDE SEQUENCE</scope>
    <source>
        <strain evidence="2">IBT 15450</strain>
    </source>
</reference>
<protein>
    <submittedName>
        <fullName evidence="2">Uncharacterized protein</fullName>
    </submittedName>
</protein>
<dbReference type="AlphaFoldDB" id="A0AAD6IC20"/>
<evidence type="ECO:0000256" key="1">
    <source>
        <dbReference type="SAM" id="MobiDB-lite"/>
    </source>
</evidence>
<evidence type="ECO:0000313" key="2">
    <source>
        <dbReference type="EMBL" id="KAJ6038856.1"/>
    </source>
</evidence>
<dbReference type="Proteomes" id="UP001219568">
    <property type="component" value="Unassembled WGS sequence"/>
</dbReference>
<name>A0AAD6IC20_PENCN</name>
<feature type="compositionally biased region" description="Low complexity" evidence="1">
    <location>
        <begin position="88"/>
        <end position="103"/>
    </location>
</feature>
<proteinExistence type="predicted"/>
<sequence>MPSSATNGVSSTPDALGSDLLVKLSASCALEDLQETLLGSLHRVGWTDKVTTLATELLRAGRCETFDDVMEAILASAEGRPHRALSSKATNGEATTNGTNGTKKGSKENPPYDPLKYIEEVDVRIPEAVVDEGVHGLTDILRDVADLEGESAPNGDKNNDTGWRRHVKVRSCMAGFSLGVQTFSGVATALDFVSSVFPFTIRGGALAFQ</sequence>
<gene>
    <name evidence="2" type="ORF">N7460_007573</name>
</gene>
<keyword evidence="3" id="KW-1185">Reference proteome</keyword>
<feature type="region of interest" description="Disordered" evidence="1">
    <location>
        <begin position="80"/>
        <end position="113"/>
    </location>
</feature>
<comment type="caution">
    <text evidence="2">The sequence shown here is derived from an EMBL/GenBank/DDBJ whole genome shotgun (WGS) entry which is preliminary data.</text>
</comment>
<organism evidence="2 3">
    <name type="scientific">Penicillium canescens</name>
    <dbReference type="NCBI Taxonomy" id="5083"/>
    <lineage>
        <taxon>Eukaryota</taxon>
        <taxon>Fungi</taxon>
        <taxon>Dikarya</taxon>
        <taxon>Ascomycota</taxon>
        <taxon>Pezizomycotina</taxon>
        <taxon>Eurotiomycetes</taxon>
        <taxon>Eurotiomycetidae</taxon>
        <taxon>Eurotiales</taxon>
        <taxon>Aspergillaceae</taxon>
        <taxon>Penicillium</taxon>
    </lineage>
</organism>